<dbReference type="GeneID" id="14696460"/>
<dbReference type="RefSeq" id="XP_004228136.1">
    <property type="nucleotide sequence ID" value="XM_004228088.1"/>
</dbReference>
<evidence type="ECO:0008006" key="3">
    <source>
        <dbReference type="Google" id="ProtNLM"/>
    </source>
</evidence>
<proteinExistence type="predicted"/>
<keyword evidence="2" id="KW-1185">Reference proteome</keyword>
<dbReference type="VEuPathDB" id="PlasmoDB:PCYB_006670"/>
<dbReference type="Proteomes" id="UP000006319">
    <property type="component" value="Unassembled WGS sequence"/>
</dbReference>
<gene>
    <name evidence="1" type="ORF">PCYB_006670</name>
</gene>
<name>K6UNY4_PLACD</name>
<dbReference type="AlphaFoldDB" id="K6UNY4"/>
<dbReference type="OrthoDB" id="10304911at2759"/>
<feature type="non-terminal residue" evidence="1">
    <location>
        <position position="1"/>
    </location>
</feature>
<evidence type="ECO:0000313" key="2">
    <source>
        <dbReference type="Proteomes" id="UP000006319"/>
    </source>
</evidence>
<dbReference type="KEGG" id="pcy:PCYB_006670"/>
<sequence>SFTVYENQLSCVKDNEDGSTVIITGNCNDFNGLDLKWTKCSSIQTCRAVENFLNHLQSMNKASYTENGCKYMYYWLYVVVLDSKPSHSVTIELYKDLINRYDNTTIFDKCKNQWNEKKFEKLIKILTLYNNFNKVYPTLHEGKCERANECVSTYMGYIEECANSDDKDFVMN</sequence>
<accession>K6UNY4</accession>
<dbReference type="EMBL" id="DF158160">
    <property type="protein sequence ID" value="GAB69918.1"/>
    <property type="molecule type" value="Genomic_DNA"/>
</dbReference>
<evidence type="ECO:0000313" key="1">
    <source>
        <dbReference type="EMBL" id="GAB69918.1"/>
    </source>
</evidence>
<reference evidence="1 2" key="1">
    <citation type="journal article" date="2012" name="Nat. Genet.">
        <title>Plasmodium cynomolgi genome sequences provide insight into Plasmodium vivax and the monkey malaria clade.</title>
        <authorList>
            <person name="Tachibana S."/>
            <person name="Sullivan S.A."/>
            <person name="Kawai S."/>
            <person name="Nakamura S."/>
            <person name="Kim H.R."/>
            <person name="Goto N."/>
            <person name="Arisue N."/>
            <person name="Palacpac N.M.Q."/>
            <person name="Honma H."/>
            <person name="Yagi M."/>
            <person name="Tougan T."/>
            <person name="Katakai Y."/>
            <person name="Kaneko O."/>
            <person name="Mita T."/>
            <person name="Kita K."/>
            <person name="Yasutomi Y."/>
            <person name="Sutton P.L."/>
            <person name="Shakhbatyan R."/>
            <person name="Horii T."/>
            <person name="Yasunaga T."/>
            <person name="Barnwell J.W."/>
            <person name="Escalante A.A."/>
            <person name="Carlton J.M."/>
            <person name="Tanabe K."/>
        </authorList>
    </citation>
    <scope>NUCLEOTIDE SEQUENCE [LARGE SCALE GENOMIC DNA]</scope>
    <source>
        <strain evidence="1 2">B</strain>
    </source>
</reference>
<protein>
    <recommendedName>
        <fullName evidence="3">CYIR protein</fullName>
    </recommendedName>
</protein>
<organism evidence="1 2">
    <name type="scientific">Plasmodium cynomolgi (strain B)</name>
    <dbReference type="NCBI Taxonomy" id="1120755"/>
    <lineage>
        <taxon>Eukaryota</taxon>
        <taxon>Sar</taxon>
        <taxon>Alveolata</taxon>
        <taxon>Apicomplexa</taxon>
        <taxon>Aconoidasida</taxon>
        <taxon>Haemosporida</taxon>
        <taxon>Plasmodiidae</taxon>
        <taxon>Plasmodium</taxon>
        <taxon>Plasmodium (Plasmodium)</taxon>
    </lineage>
</organism>